<dbReference type="KEGG" id="bmus:118905858"/>
<protein>
    <submittedName>
        <fullName evidence="2">Uncharacterized protein LOC118905858</fullName>
    </submittedName>
</protein>
<name>A0A8B8Z6T0_BALMU</name>
<gene>
    <name evidence="2" type="primary">LOC118905858</name>
</gene>
<dbReference type="RefSeq" id="XP_036728646.1">
    <property type="nucleotide sequence ID" value="XM_036872751.1"/>
</dbReference>
<reference evidence="2" key="1">
    <citation type="submission" date="2025-08" db="UniProtKB">
        <authorList>
            <consortium name="RefSeq"/>
        </authorList>
    </citation>
    <scope>IDENTIFICATION</scope>
    <source>
        <tissue evidence="2">Epidermis and Blubber</tissue>
    </source>
</reference>
<evidence type="ECO:0000313" key="1">
    <source>
        <dbReference type="Proteomes" id="UP000694857"/>
    </source>
</evidence>
<dbReference type="AlphaFoldDB" id="A0A8B8Z6T0"/>
<dbReference type="Proteomes" id="UP000694857">
    <property type="component" value="Chromosome 13"/>
</dbReference>
<sequence>MQLPAPGGRGEPPPLPPPEALALSVWCYHLCTSACPWDADIGWGVSPRKSPAFPGPRQGHLVSSLGLGTLQGSGAEEGWHGPGWAKLFLERVLLPVMPLWVWGARGSGRASRLWRHWAVVGLGAVGSGGGRLEGLSPAFMALWCCLIIWRGCSSSGLQPWEETPLPRDSPEGCSPTRGRACVCTLHGLQLWLDFAWPVDFPTGLPRRLGCTLGFGETWSPPVCNFLLRNQEAVFLPPSLFNCSSSSIPGFRRVRKLFLQTRVARTPVPPSLSLILHGMTWAGPCPSASQFPCALKGPLLSASALTAMWLQRDLVLGRVNVALGGPSGGSESSNIIPLGTRGKHCLPEGSSVGWKSRQAALGRGGLRAQCGNQRWMEAPGQGQAGGEGQVVFPAHAQASWPPAPGPLILRNGSRSGQVVAAGRAGVLIAPLLG</sequence>
<organism evidence="1 2">
    <name type="scientific">Balaenoptera musculus</name>
    <name type="common">Blue whale</name>
    <dbReference type="NCBI Taxonomy" id="9771"/>
    <lineage>
        <taxon>Eukaryota</taxon>
        <taxon>Metazoa</taxon>
        <taxon>Chordata</taxon>
        <taxon>Craniata</taxon>
        <taxon>Vertebrata</taxon>
        <taxon>Euteleostomi</taxon>
        <taxon>Mammalia</taxon>
        <taxon>Eutheria</taxon>
        <taxon>Laurasiatheria</taxon>
        <taxon>Artiodactyla</taxon>
        <taxon>Whippomorpha</taxon>
        <taxon>Cetacea</taxon>
        <taxon>Mysticeti</taxon>
        <taxon>Balaenopteridae</taxon>
        <taxon>Balaenoptera</taxon>
    </lineage>
</organism>
<accession>A0A8B8Z6T0</accession>
<dbReference type="GeneID" id="118905858"/>
<evidence type="ECO:0000313" key="2">
    <source>
        <dbReference type="RefSeq" id="XP_036728646.1"/>
    </source>
</evidence>
<keyword evidence="1" id="KW-1185">Reference proteome</keyword>
<proteinExistence type="predicted"/>